<dbReference type="RefSeq" id="WP_183980646.1">
    <property type="nucleotide sequence ID" value="NZ_JACHEB010000012.1"/>
</dbReference>
<reference evidence="2 3" key="1">
    <citation type="submission" date="2020-08" db="EMBL/GenBank/DDBJ databases">
        <title>Genomic Encyclopedia of Type Strains, Phase IV (KMG-V): Genome sequencing to study the core and pangenomes of soil and plant-associated prokaryotes.</title>
        <authorList>
            <person name="Whitman W."/>
        </authorList>
    </citation>
    <scope>NUCLEOTIDE SEQUENCE [LARGE SCALE GENOMIC DNA]</scope>
    <source>
        <strain evidence="2 3">X5P2</strain>
    </source>
</reference>
<keyword evidence="2" id="KW-0966">Cell projection</keyword>
<evidence type="ECO:0000259" key="1">
    <source>
        <dbReference type="Pfam" id="PF01052"/>
    </source>
</evidence>
<dbReference type="AlphaFoldDB" id="A0A9X0QHZ2"/>
<comment type="caution">
    <text evidence="2">The sequence shown here is derived from an EMBL/GenBank/DDBJ whole genome shotgun (WGS) entry which is preliminary data.</text>
</comment>
<evidence type="ECO:0000313" key="3">
    <source>
        <dbReference type="Proteomes" id="UP000535182"/>
    </source>
</evidence>
<dbReference type="Gene3D" id="2.30.330.10">
    <property type="entry name" value="SpoA-like"/>
    <property type="match status" value="1"/>
</dbReference>
<keyword evidence="2" id="KW-0282">Flagellum</keyword>
<gene>
    <name evidence="2" type="ORF">HDF14_004474</name>
</gene>
<sequence length="113" mass="12486">MMTGTELAVTGVGSVGAKSLDLMKTAPGTPWMTRIEEHPSWDTLSQLRITMRVGVPLNRFRVRDVLTLKVGQVFESGSSETEDVPLMVGQVQLGWSEFEVVDQRLGLRLTRLG</sequence>
<name>A0A9X0QHZ2_9BACT</name>
<keyword evidence="2" id="KW-0969">Cilium</keyword>
<protein>
    <submittedName>
        <fullName evidence="2">Flagellar motor switch protein FliN/FliY</fullName>
    </submittedName>
</protein>
<feature type="domain" description="Flagellar motor switch protein FliN-like C-terminal" evidence="1">
    <location>
        <begin position="43"/>
        <end position="112"/>
    </location>
</feature>
<dbReference type="Pfam" id="PF01052">
    <property type="entry name" value="FliMN_C"/>
    <property type="match status" value="1"/>
</dbReference>
<dbReference type="InterPro" id="IPR001543">
    <property type="entry name" value="FliN-like_C"/>
</dbReference>
<dbReference type="EMBL" id="JACHEB010000012">
    <property type="protein sequence ID" value="MBB5330837.1"/>
    <property type="molecule type" value="Genomic_DNA"/>
</dbReference>
<dbReference type="Proteomes" id="UP000535182">
    <property type="component" value="Unassembled WGS sequence"/>
</dbReference>
<organism evidence="2 3">
    <name type="scientific">Tunturiibacter gelidiferens</name>
    <dbReference type="NCBI Taxonomy" id="3069689"/>
    <lineage>
        <taxon>Bacteria</taxon>
        <taxon>Pseudomonadati</taxon>
        <taxon>Acidobacteriota</taxon>
        <taxon>Terriglobia</taxon>
        <taxon>Terriglobales</taxon>
        <taxon>Acidobacteriaceae</taxon>
        <taxon>Tunturiibacter</taxon>
    </lineage>
</organism>
<keyword evidence="3" id="KW-1185">Reference proteome</keyword>
<accession>A0A9X0QHZ2</accession>
<dbReference type="InterPro" id="IPR036429">
    <property type="entry name" value="SpoA-like_sf"/>
</dbReference>
<dbReference type="SUPFAM" id="SSF101801">
    <property type="entry name" value="Surface presentation of antigens (SPOA)"/>
    <property type="match status" value="1"/>
</dbReference>
<proteinExistence type="predicted"/>
<evidence type="ECO:0000313" key="2">
    <source>
        <dbReference type="EMBL" id="MBB5330837.1"/>
    </source>
</evidence>